<dbReference type="Pfam" id="PF00096">
    <property type="entry name" value="zf-C2H2"/>
    <property type="match status" value="8"/>
</dbReference>
<evidence type="ECO:0000256" key="10">
    <source>
        <dbReference type="ARBA" id="ARBA00023163"/>
    </source>
</evidence>
<evidence type="ECO:0000313" key="14">
    <source>
        <dbReference type="EMBL" id="CAG9817303.1"/>
    </source>
</evidence>
<dbReference type="GO" id="GO:0000981">
    <property type="term" value="F:DNA-binding transcription factor activity, RNA polymerase II-specific"/>
    <property type="evidence" value="ECO:0007669"/>
    <property type="project" value="TreeGrafter"/>
</dbReference>
<dbReference type="SMART" id="SM00355">
    <property type="entry name" value="ZnF_C2H2"/>
    <property type="match status" value="11"/>
</dbReference>
<feature type="domain" description="C2H2-type" evidence="13">
    <location>
        <begin position="231"/>
        <end position="251"/>
    </location>
</feature>
<proteinExistence type="inferred from homology"/>
<evidence type="ECO:0000256" key="7">
    <source>
        <dbReference type="ARBA" id="ARBA00022833"/>
    </source>
</evidence>
<dbReference type="FunFam" id="3.30.160.60:FF:000710">
    <property type="entry name" value="Zinc finger protein 768"/>
    <property type="match status" value="1"/>
</dbReference>
<keyword evidence="11" id="KW-0539">Nucleus</keyword>
<dbReference type="Pfam" id="PF07776">
    <property type="entry name" value="zf-AD"/>
    <property type="match status" value="1"/>
</dbReference>
<keyword evidence="4" id="KW-0479">Metal-binding</keyword>
<evidence type="ECO:0000256" key="3">
    <source>
        <dbReference type="ARBA" id="ARBA00006991"/>
    </source>
</evidence>
<feature type="domain" description="C2H2-type" evidence="13">
    <location>
        <begin position="203"/>
        <end position="223"/>
    </location>
</feature>
<keyword evidence="15" id="KW-1185">Reference proteome</keyword>
<dbReference type="FunFam" id="3.30.160.60:FF:001443">
    <property type="entry name" value="Zinc finger protein 668"/>
    <property type="match status" value="1"/>
</dbReference>
<evidence type="ECO:0000256" key="11">
    <source>
        <dbReference type="ARBA" id="ARBA00023242"/>
    </source>
</evidence>
<feature type="domain" description="C2H2-type" evidence="13">
    <location>
        <begin position="406"/>
        <end position="426"/>
    </location>
</feature>
<dbReference type="Pfam" id="PF13894">
    <property type="entry name" value="zf-C2H2_4"/>
    <property type="match status" value="1"/>
</dbReference>
<evidence type="ECO:0000259" key="13">
    <source>
        <dbReference type="PROSITE" id="PS00028"/>
    </source>
</evidence>
<evidence type="ECO:0000256" key="12">
    <source>
        <dbReference type="SAM" id="MobiDB-lite"/>
    </source>
</evidence>
<keyword evidence="9" id="KW-0238">DNA-binding</keyword>
<dbReference type="InterPro" id="IPR036236">
    <property type="entry name" value="Znf_C2H2_sf"/>
</dbReference>
<feature type="region of interest" description="Disordered" evidence="12">
    <location>
        <begin position="107"/>
        <end position="135"/>
    </location>
</feature>
<dbReference type="Gene3D" id="3.40.1800.20">
    <property type="match status" value="1"/>
</dbReference>
<dbReference type="InterPro" id="IPR013087">
    <property type="entry name" value="Znf_C2H2_type"/>
</dbReference>
<keyword evidence="8" id="KW-0805">Transcription regulation</keyword>
<evidence type="ECO:0000256" key="8">
    <source>
        <dbReference type="ARBA" id="ARBA00023015"/>
    </source>
</evidence>
<feature type="domain" description="C2H2-type" evidence="13">
    <location>
        <begin position="350"/>
        <end position="370"/>
    </location>
</feature>
<sequence>MSSLSSASDEFVVTCRACLENKGITDIFLTIYADFTLCDLYSTISLLELDEADGLPRMLCSNCTDFVIKFNAFRKRAQVSETYLKNSLLNHLKEDEFKALTHQLSDNDDLSESNELSNDEIRTESDTEKSSTRKKIPRRIPNDLTCTFCDLKFDTYSAYLIHRKKEADKRRRKKPCTICHKLISSYKLKDHLNSHTKERPYECQTCGETFRFKSSLGRHKFLHMEKKPHECHICGRGFIQAPTLTDHIRTHYGEKSCMCNICGKGFVTKHALGNHINMHKMDDKKRIKDSTYKKCEECNKSFSSSSGLKQHMQIHFDKKFLCSECGKKFSTKNLLYSHMKTHSGVKPYSCSICSKTFAQKSSLNKHLLVHTGEKPISCNICGKRFSQQGHLTYHMRQHSGERPYSCTYCDKTFNHSGTFKVHTRIHTGEKPFGCHICSKRFYDSSSMKKHIKIHDNAEKHIKTETMEFIPQQQLMLNPNELSLWNENKDEDLKAC</sequence>
<dbReference type="GO" id="GO:0008270">
    <property type="term" value="F:zinc ion binding"/>
    <property type="evidence" value="ECO:0007669"/>
    <property type="project" value="UniProtKB-KW"/>
</dbReference>
<keyword evidence="5" id="KW-0677">Repeat</keyword>
<dbReference type="GO" id="GO:0005634">
    <property type="term" value="C:nucleus"/>
    <property type="evidence" value="ECO:0007669"/>
    <property type="project" value="UniProtKB-SubCell"/>
</dbReference>
<feature type="domain" description="C2H2-type" evidence="13">
    <location>
        <begin position="257"/>
        <end position="279"/>
    </location>
</feature>
<dbReference type="FunFam" id="3.30.160.60:FF:000446">
    <property type="entry name" value="Zinc finger protein"/>
    <property type="match status" value="1"/>
</dbReference>
<dbReference type="Gene3D" id="3.30.160.60">
    <property type="entry name" value="Classic Zinc Finger"/>
    <property type="match status" value="10"/>
</dbReference>
<reference evidence="14" key="1">
    <citation type="submission" date="2022-01" db="EMBL/GenBank/DDBJ databases">
        <authorList>
            <person name="King R."/>
        </authorList>
    </citation>
    <scope>NUCLEOTIDE SEQUENCE</scope>
</reference>
<evidence type="ECO:0000256" key="4">
    <source>
        <dbReference type="ARBA" id="ARBA00022723"/>
    </source>
</evidence>
<dbReference type="FunFam" id="3.30.160.60:FF:000110">
    <property type="entry name" value="Zinc finger protein-like"/>
    <property type="match status" value="1"/>
</dbReference>
<feature type="domain" description="C2H2-type" evidence="13">
    <location>
        <begin position="295"/>
        <end position="315"/>
    </location>
</feature>
<gene>
    <name evidence="14" type="ORF">PHAECO_LOCUS4824</name>
</gene>
<keyword evidence="10" id="KW-0804">Transcription</keyword>
<dbReference type="AlphaFoldDB" id="A0A9N9X251"/>
<evidence type="ECO:0000256" key="1">
    <source>
        <dbReference type="ARBA" id="ARBA00003767"/>
    </source>
</evidence>
<feature type="domain" description="C2H2-type" evidence="13">
    <location>
        <begin position="378"/>
        <end position="398"/>
    </location>
</feature>
<name>A0A9N9X251_PHACE</name>
<dbReference type="OrthoDB" id="6077919at2759"/>
<keyword evidence="7" id="KW-0862">Zinc</keyword>
<evidence type="ECO:0000313" key="15">
    <source>
        <dbReference type="Proteomes" id="UP001153737"/>
    </source>
</evidence>
<protein>
    <recommendedName>
        <fullName evidence="13">C2H2-type domain-containing protein</fullName>
    </recommendedName>
</protein>
<dbReference type="Proteomes" id="UP001153737">
    <property type="component" value="Chromosome 15"/>
</dbReference>
<dbReference type="FunFam" id="3.30.160.60:FF:000557">
    <property type="entry name" value="zinc finger and SCAN domain-containing protein 29"/>
    <property type="match status" value="1"/>
</dbReference>
<evidence type="ECO:0000256" key="6">
    <source>
        <dbReference type="ARBA" id="ARBA00022771"/>
    </source>
</evidence>
<comment type="function">
    <text evidence="1">May be involved in transcriptional regulation.</text>
</comment>
<evidence type="ECO:0000256" key="2">
    <source>
        <dbReference type="ARBA" id="ARBA00004123"/>
    </source>
</evidence>
<dbReference type="FunFam" id="3.30.160.60:FF:001480">
    <property type="entry name" value="Si:cabz01071911.3"/>
    <property type="match status" value="1"/>
</dbReference>
<dbReference type="SUPFAM" id="SSF57667">
    <property type="entry name" value="beta-beta-alpha zinc fingers"/>
    <property type="match status" value="5"/>
</dbReference>
<dbReference type="SMART" id="SM00868">
    <property type="entry name" value="zf-AD"/>
    <property type="match status" value="1"/>
</dbReference>
<organism evidence="14 15">
    <name type="scientific">Phaedon cochleariae</name>
    <name type="common">Mustard beetle</name>
    <dbReference type="NCBI Taxonomy" id="80249"/>
    <lineage>
        <taxon>Eukaryota</taxon>
        <taxon>Metazoa</taxon>
        <taxon>Ecdysozoa</taxon>
        <taxon>Arthropoda</taxon>
        <taxon>Hexapoda</taxon>
        <taxon>Insecta</taxon>
        <taxon>Pterygota</taxon>
        <taxon>Neoptera</taxon>
        <taxon>Endopterygota</taxon>
        <taxon>Coleoptera</taxon>
        <taxon>Polyphaga</taxon>
        <taxon>Cucujiformia</taxon>
        <taxon>Chrysomeloidea</taxon>
        <taxon>Chrysomelidae</taxon>
        <taxon>Chrysomelinae</taxon>
        <taxon>Chrysomelini</taxon>
        <taxon>Phaedon</taxon>
    </lineage>
</organism>
<evidence type="ECO:0000256" key="9">
    <source>
        <dbReference type="ARBA" id="ARBA00023125"/>
    </source>
</evidence>
<comment type="subcellular location">
    <subcellularLocation>
        <location evidence="2">Nucleus</location>
    </subcellularLocation>
</comment>
<dbReference type="SUPFAM" id="SSF57716">
    <property type="entry name" value="Glucocorticoid receptor-like (DNA-binding domain)"/>
    <property type="match status" value="1"/>
</dbReference>
<feature type="domain" description="C2H2-type" evidence="13">
    <location>
        <begin position="322"/>
        <end position="342"/>
    </location>
</feature>
<dbReference type="FunFam" id="3.30.160.60:FF:001134">
    <property type="entry name" value="Zinc finger protein 70"/>
    <property type="match status" value="1"/>
</dbReference>
<accession>A0A9N9X251</accession>
<dbReference type="FunFam" id="3.30.160.60:FF:001370">
    <property type="entry name" value="Zinc finger protein"/>
    <property type="match status" value="1"/>
</dbReference>
<reference evidence="14" key="2">
    <citation type="submission" date="2022-10" db="EMBL/GenBank/DDBJ databases">
        <authorList>
            <consortium name="ENA_rothamsted_submissions"/>
            <consortium name="culmorum"/>
            <person name="King R."/>
        </authorList>
    </citation>
    <scope>NUCLEOTIDE SEQUENCE</scope>
</reference>
<dbReference type="PANTHER" id="PTHR23235:SF142">
    <property type="entry name" value="ZINC FINGER PROTEIN 384"/>
    <property type="match status" value="1"/>
</dbReference>
<dbReference type="EMBL" id="OU896721">
    <property type="protein sequence ID" value="CAG9817303.1"/>
    <property type="molecule type" value="Genomic_DNA"/>
</dbReference>
<dbReference type="PROSITE" id="PS00028">
    <property type="entry name" value="ZINC_FINGER_C2H2_1"/>
    <property type="match status" value="9"/>
</dbReference>
<keyword evidence="6" id="KW-0863">Zinc-finger</keyword>
<dbReference type="GO" id="GO:0000978">
    <property type="term" value="F:RNA polymerase II cis-regulatory region sequence-specific DNA binding"/>
    <property type="evidence" value="ECO:0007669"/>
    <property type="project" value="TreeGrafter"/>
</dbReference>
<feature type="domain" description="C2H2-type" evidence="13">
    <location>
        <begin position="434"/>
        <end position="454"/>
    </location>
</feature>
<feature type="compositionally biased region" description="Basic and acidic residues" evidence="12">
    <location>
        <begin position="119"/>
        <end position="131"/>
    </location>
</feature>
<evidence type="ECO:0000256" key="5">
    <source>
        <dbReference type="ARBA" id="ARBA00022737"/>
    </source>
</evidence>
<comment type="similarity">
    <text evidence="3">Belongs to the krueppel C2H2-type zinc-finger protein family.</text>
</comment>
<dbReference type="InterPro" id="IPR012934">
    <property type="entry name" value="Znf_AD"/>
</dbReference>
<dbReference type="PANTHER" id="PTHR23235">
    <property type="entry name" value="KRUEPPEL-LIKE TRANSCRIPTION FACTOR"/>
    <property type="match status" value="1"/>
</dbReference>